<evidence type="ECO:0000313" key="2">
    <source>
        <dbReference type="Proteomes" id="UP000812287"/>
    </source>
</evidence>
<comment type="caution">
    <text evidence="1">The sequence shown here is derived from an EMBL/GenBank/DDBJ whole genome shotgun (WGS) entry which is preliminary data.</text>
</comment>
<organism evidence="1 2">
    <name type="scientific">Guyanagaster necrorhizus</name>
    <dbReference type="NCBI Taxonomy" id="856835"/>
    <lineage>
        <taxon>Eukaryota</taxon>
        <taxon>Fungi</taxon>
        <taxon>Dikarya</taxon>
        <taxon>Basidiomycota</taxon>
        <taxon>Agaricomycotina</taxon>
        <taxon>Agaricomycetes</taxon>
        <taxon>Agaricomycetidae</taxon>
        <taxon>Agaricales</taxon>
        <taxon>Marasmiineae</taxon>
        <taxon>Physalacriaceae</taxon>
        <taxon>Guyanagaster</taxon>
    </lineage>
</organism>
<proteinExistence type="predicted"/>
<evidence type="ECO:0000313" key="1">
    <source>
        <dbReference type="EMBL" id="KAG7441548.1"/>
    </source>
</evidence>
<name>A0A9P7VJ71_9AGAR</name>
<protein>
    <submittedName>
        <fullName evidence="1">Uncharacterized protein</fullName>
    </submittedName>
</protein>
<accession>A0A9P7VJ71</accession>
<dbReference type="SUPFAM" id="SSF52047">
    <property type="entry name" value="RNI-like"/>
    <property type="match status" value="1"/>
</dbReference>
<dbReference type="RefSeq" id="XP_043035048.1">
    <property type="nucleotide sequence ID" value="XM_043181122.1"/>
</dbReference>
<sequence>MTTMTTSQSTLQPTVWTPRLPPELTDQIIDALSDDVSSLTACTLSSRQLRCRSRYHLFCAIRFDFILHRSFNRCENFSEKCQNVAPLVRSLTLSENAVWFVGPSRKWITSEPQLPIAFRMMKNLTSLHLVKVELVGINIIWPEVEELEMKQCSVTNLGTFLGGFHKLNKLALCDVGIVEATSLSSEVSLDLEELVITHGASQSDARTIKCLLPLLPTPPRIRRLTYPLYYPEWDIPQYDVIPYTRLDELFLMGASEPKILVPNIRNVTKLRLLVTPPGHWDQAEAHRACDELTDWLIDLLCKAQRGYLEEIQLEYCLMGISGTQGKWAELDAVLSKMELNKVELVFSATLHEWRREEEEKSKWPLWEGKLEGLVIKYAAFFEQVERRGLLTVSRGYRS</sequence>
<dbReference type="GeneID" id="66103418"/>
<dbReference type="OrthoDB" id="2788229at2759"/>
<dbReference type="Proteomes" id="UP000812287">
    <property type="component" value="Unassembled WGS sequence"/>
</dbReference>
<dbReference type="AlphaFoldDB" id="A0A9P7VJ71"/>
<keyword evidence="2" id="KW-1185">Reference proteome</keyword>
<dbReference type="EMBL" id="MU250559">
    <property type="protein sequence ID" value="KAG7441548.1"/>
    <property type="molecule type" value="Genomic_DNA"/>
</dbReference>
<gene>
    <name evidence="1" type="ORF">BT62DRAFT_483893</name>
</gene>
<reference evidence="1" key="1">
    <citation type="submission" date="2020-11" db="EMBL/GenBank/DDBJ databases">
        <title>Adaptations for nitrogen fixation in a non-lichenized fungal sporocarp promotes dispersal by wood-feeding termites.</title>
        <authorList>
            <consortium name="DOE Joint Genome Institute"/>
            <person name="Koch R.A."/>
            <person name="Yoon G."/>
            <person name="Arayal U."/>
            <person name="Lail K."/>
            <person name="Amirebrahimi M."/>
            <person name="Labutti K."/>
            <person name="Lipzen A."/>
            <person name="Riley R."/>
            <person name="Barry K."/>
            <person name="Henrissat B."/>
            <person name="Grigoriev I.V."/>
            <person name="Herr J.R."/>
            <person name="Aime M.C."/>
        </authorList>
    </citation>
    <scope>NUCLEOTIDE SEQUENCE</scope>
    <source>
        <strain evidence="1">MCA 3950</strain>
    </source>
</reference>